<dbReference type="InterPro" id="IPR012025">
    <property type="entry name" value="Methan_mark_6"/>
</dbReference>
<dbReference type="RefSeq" id="WP_012616956.1">
    <property type="nucleotide sequence ID" value="NC_011832.1"/>
</dbReference>
<reference evidence="2 3" key="1">
    <citation type="journal article" date="2015" name="Genome Announc.">
        <title>Complete Genome Sequence of Methanosphaerula palustris E1-9CT, a Hydrogenotrophic Methanogen Isolated from a Minerotrophic Fen Peatland.</title>
        <authorList>
            <person name="Cadillo-Quiroz H."/>
            <person name="Browne P."/>
            <person name="Kyrpides N."/>
            <person name="Woyke T."/>
            <person name="Goodwin L."/>
            <person name="Detter C."/>
            <person name="Yavitt J.B."/>
            <person name="Zinder S.H."/>
        </authorList>
    </citation>
    <scope>NUCLEOTIDE SEQUENCE [LARGE SCALE GENOMIC DNA]</scope>
    <source>
        <strain evidence="3">ATCC BAA-1556 / DSM 19958 / E1-9c</strain>
    </source>
</reference>
<evidence type="ECO:0000256" key="1">
    <source>
        <dbReference type="SAM" id="MobiDB-lite"/>
    </source>
</evidence>
<dbReference type="Proteomes" id="UP000002457">
    <property type="component" value="Chromosome"/>
</dbReference>
<protein>
    <submittedName>
        <fullName evidence="2">Methanogenesis marker protein 6</fullName>
    </submittedName>
</protein>
<dbReference type="PIRSF" id="PIRSF005642">
    <property type="entry name" value="UCP005642"/>
    <property type="match status" value="1"/>
</dbReference>
<keyword evidence="3" id="KW-1185">Reference proteome</keyword>
<organism evidence="2 3">
    <name type="scientific">Methanosphaerula palustris (strain ATCC BAA-1556 / DSM 19958 / E1-9c)</name>
    <dbReference type="NCBI Taxonomy" id="521011"/>
    <lineage>
        <taxon>Archaea</taxon>
        <taxon>Methanobacteriati</taxon>
        <taxon>Methanobacteriota</taxon>
        <taxon>Stenosarchaea group</taxon>
        <taxon>Methanomicrobia</taxon>
        <taxon>Methanomicrobiales</taxon>
        <taxon>Methanoregulaceae</taxon>
        <taxon>Methanosphaerula</taxon>
    </lineage>
</organism>
<dbReference type="EMBL" id="CP001338">
    <property type="protein sequence ID" value="ACL15637.1"/>
    <property type="molecule type" value="Genomic_DNA"/>
</dbReference>
<dbReference type="NCBIfam" id="TIGR03272">
    <property type="entry name" value="methan_mark_6"/>
    <property type="match status" value="1"/>
</dbReference>
<dbReference type="KEGG" id="mpl:Mpal_0253"/>
<dbReference type="STRING" id="521011.Mpal_0253"/>
<evidence type="ECO:0000313" key="3">
    <source>
        <dbReference type="Proteomes" id="UP000002457"/>
    </source>
</evidence>
<dbReference type="HOGENOM" id="CLU_132457_1_0_2"/>
<evidence type="ECO:0000313" key="2">
    <source>
        <dbReference type="EMBL" id="ACL15637.1"/>
    </source>
</evidence>
<proteinExistence type="predicted"/>
<dbReference type="Pfam" id="PF09875">
    <property type="entry name" value="DUF2102"/>
    <property type="match status" value="1"/>
</dbReference>
<feature type="region of interest" description="Disordered" evidence="1">
    <location>
        <begin position="119"/>
        <end position="157"/>
    </location>
</feature>
<dbReference type="GeneID" id="7270639"/>
<sequence>MTEYVPDYPGSVTKYVFVESSDTTPADLAQRAYEISKGVMIKETCFGLQITGDETEVEHVIADLRTVDPTHIFVKDRGFPPGDHRRCRANLGGARPGYYGHENEMKLIRFIAKGITTLDDREPASTDQQKRHSEQKTGSNDEPLDIDTFRKIINQES</sequence>
<feature type="compositionally biased region" description="Basic and acidic residues" evidence="1">
    <location>
        <begin position="119"/>
        <end position="135"/>
    </location>
</feature>
<accession>B8GJ64</accession>
<dbReference type="eggNOG" id="arCOG04901">
    <property type="taxonomic scope" value="Archaea"/>
</dbReference>
<dbReference type="AlphaFoldDB" id="B8GJ64"/>
<name>B8GJ64_METPE</name>
<dbReference type="OrthoDB" id="148219at2157"/>
<gene>
    <name evidence="2" type="ordered locus">Mpal_0253</name>
</gene>